<accession>A0AC61ND85</accession>
<protein>
    <submittedName>
        <fullName evidence="1">HlyD family efflux transporter periplasmic adaptor subunit</fullName>
    </submittedName>
</protein>
<proteinExistence type="predicted"/>
<dbReference type="Proteomes" id="UP000826212">
    <property type="component" value="Chromosome"/>
</dbReference>
<name>A0AC61ND85_9BACT</name>
<gene>
    <name evidence="1" type="ORF">K4L44_13145</name>
</gene>
<keyword evidence="2" id="KW-1185">Reference proteome</keyword>
<evidence type="ECO:0000313" key="2">
    <source>
        <dbReference type="Proteomes" id="UP000826212"/>
    </source>
</evidence>
<reference evidence="1" key="1">
    <citation type="submission" date="2021-08" db="EMBL/GenBank/DDBJ databases">
        <title>Novel anaerobic bacterium isolated from sea squirt in East Sea, Republic of Korea.</title>
        <authorList>
            <person name="Nguyen T.H."/>
            <person name="Li Z."/>
            <person name="Lee Y.-J."/>
            <person name="Ko J."/>
            <person name="Kim S.-G."/>
        </authorList>
    </citation>
    <scope>NUCLEOTIDE SEQUENCE</scope>
    <source>
        <strain evidence="1">KCTC 25031</strain>
    </source>
</reference>
<sequence>MLKRKIIVTLLAIVSLIVISILFSVSISSTAPKPKDVETVEKVIYVHAIPVAYNELQSPLKEQGRVLSKNIVLLTAEASGKLMIGDIPLKKGATFNKSQMLYHLYDKEDKLALKAQKSEFLTIVARMLPDIRVDFPESNEFIENFYRAIDLDKPLPELSMLKIERNDKLKTFLATRNFLNTYFRIKQNELRVSRFESFAPFNGTFLSVNVEVGGYVNPGQKIATMVDNNAFEIEVPFLYSSLKWLKKGSIVHILDDQNEALGKGKIVRISPFVDPATQSSSVFVSVSKKSCPDLYYGQYVNVQYDNIQLSDVMRLPRNALFNHNMVFVVEDGLLRKRAVKILKKEDYFVLINGLSRGVMVVDKPLVNMRENTRVQILKSSSK</sequence>
<evidence type="ECO:0000313" key="1">
    <source>
        <dbReference type="EMBL" id="QZE13513.1"/>
    </source>
</evidence>
<organism evidence="1 2">
    <name type="scientific">Halosquirtibacter laminarini</name>
    <dbReference type="NCBI Taxonomy" id="3374600"/>
    <lineage>
        <taxon>Bacteria</taxon>
        <taxon>Pseudomonadati</taxon>
        <taxon>Bacteroidota</taxon>
        <taxon>Bacteroidia</taxon>
        <taxon>Marinilabiliales</taxon>
        <taxon>Prolixibacteraceae</taxon>
        <taxon>Halosquirtibacter</taxon>
    </lineage>
</organism>
<dbReference type="EMBL" id="CP081303">
    <property type="protein sequence ID" value="QZE13513.1"/>
    <property type="molecule type" value="Genomic_DNA"/>
</dbReference>